<evidence type="ECO:0000313" key="5">
    <source>
        <dbReference type="Proteomes" id="UP000728032"/>
    </source>
</evidence>
<keyword evidence="3" id="KW-1133">Transmembrane helix</keyword>
<sequence length="313" mass="35283">MGSSTGVTRGQLRPHFSGRSPPFVLAALCVGLGILGVSYWSLSQEYNQLEEQLKKILIRKDSIENDLTFIQKQLNVREEEFSRAQQTLQKKEQDLTSAKTDIKSKAEELHAMLTRIESLKDSDDKCNEELNKKTNELADTLTKLKEIQQKDDSKDTNESLNQLKEENKRLETQLEVLRKELSDRNATNISHQNDTNFVTSAAFDKQFPNNDINAIGIESNKSNPSLNKTETVGNKIETDSEPKPIVADNGNDRPEEAVVSQPLKDNQLLSNALPEEDRKEEGIVEANDNEMGDPLKADVPNDLNKYSEDKQNI</sequence>
<name>A0A7R9QAZ4_9ACAR</name>
<dbReference type="EMBL" id="OC915171">
    <property type="protein sequence ID" value="CAD7639048.1"/>
    <property type="molecule type" value="Genomic_DNA"/>
</dbReference>
<gene>
    <name evidence="4" type="ORF">ONB1V03_LOCUS1744</name>
</gene>
<feature type="coiled-coil region" evidence="1">
    <location>
        <begin position="39"/>
        <end position="187"/>
    </location>
</feature>
<dbReference type="SUPFAM" id="SSF57997">
    <property type="entry name" value="Tropomyosin"/>
    <property type="match status" value="1"/>
</dbReference>
<evidence type="ECO:0000313" key="4">
    <source>
        <dbReference type="EMBL" id="CAD7639048.1"/>
    </source>
</evidence>
<keyword evidence="3" id="KW-0812">Transmembrane</keyword>
<evidence type="ECO:0000256" key="1">
    <source>
        <dbReference type="SAM" id="Coils"/>
    </source>
</evidence>
<feature type="compositionally biased region" description="Polar residues" evidence="2">
    <location>
        <begin position="219"/>
        <end position="232"/>
    </location>
</feature>
<accession>A0A7R9QAZ4</accession>
<keyword evidence="1" id="KW-0175">Coiled coil</keyword>
<evidence type="ECO:0000256" key="3">
    <source>
        <dbReference type="SAM" id="Phobius"/>
    </source>
</evidence>
<feature type="region of interest" description="Disordered" evidence="2">
    <location>
        <begin position="214"/>
        <end position="313"/>
    </location>
</feature>
<dbReference type="Proteomes" id="UP000728032">
    <property type="component" value="Unassembled WGS sequence"/>
</dbReference>
<feature type="transmembrane region" description="Helical" evidence="3">
    <location>
        <begin position="21"/>
        <end position="42"/>
    </location>
</feature>
<dbReference type="OrthoDB" id="6516715at2759"/>
<dbReference type="AlphaFoldDB" id="A0A7R9QAZ4"/>
<protein>
    <submittedName>
        <fullName evidence="4">Uncharacterized protein</fullName>
    </submittedName>
</protein>
<keyword evidence="3" id="KW-0472">Membrane</keyword>
<evidence type="ECO:0000256" key="2">
    <source>
        <dbReference type="SAM" id="MobiDB-lite"/>
    </source>
</evidence>
<keyword evidence="5" id="KW-1185">Reference proteome</keyword>
<dbReference type="EMBL" id="CAJPVJ010000346">
    <property type="protein sequence ID" value="CAG2162145.1"/>
    <property type="molecule type" value="Genomic_DNA"/>
</dbReference>
<reference evidence="4" key="1">
    <citation type="submission" date="2020-11" db="EMBL/GenBank/DDBJ databases">
        <authorList>
            <person name="Tran Van P."/>
        </authorList>
    </citation>
    <scope>NUCLEOTIDE SEQUENCE</scope>
</reference>
<proteinExistence type="predicted"/>
<organism evidence="4">
    <name type="scientific">Oppiella nova</name>
    <dbReference type="NCBI Taxonomy" id="334625"/>
    <lineage>
        <taxon>Eukaryota</taxon>
        <taxon>Metazoa</taxon>
        <taxon>Ecdysozoa</taxon>
        <taxon>Arthropoda</taxon>
        <taxon>Chelicerata</taxon>
        <taxon>Arachnida</taxon>
        <taxon>Acari</taxon>
        <taxon>Acariformes</taxon>
        <taxon>Sarcoptiformes</taxon>
        <taxon>Oribatida</taxon>
        <taxon>Brachypylina</taxon>
        <taxon>Oppioidea</taxon>
        <taxon>Oppiidae</taxon>
        <taxon>Oppiella</taxon>
    </lineage>
</organism>